<reference evidence="1 2" key="1">
    <citation type="submission" date="2014-06" db="EMBL/GenBank/DDBJ databases">
        <title>The genome of the endonuclear symbiont Nucleicultrix amoebiphila.</title>
        <authorList>
            <person name="Schulz F."/>
            <person name="Horn M."/>
        </authorList>
    </citation>
    <scope>NUCLEOTIDE SEQUENCE [LARGE SCALE GENOMIC DNA]</scope>
    <source>
        <strain evidence="1 2">FS5</strain>
    </source>
</reference>
<dbReference type="EMBL" id="CP008743">
    <property type="protein sequence ID" value="ARN84603.1"/>
    <property type="molecule type" value="Genomic_DNA"/>
</dbReference>
<dbReference type="STRING" id="1414854.GQ61_03940"/>
<organism evidence="1 2">
    <name type="scientific">Candidatus Nucleicultrix amoebiphila FS5</name>
    <dbReference type="NCBI Taxonomy" id="1414854"/>
    <lineage>
        <taxon>Bacteria</taxon>
        <taxon>Pseudomonadati</taxon>
        <taxon>Pseudomonadota</taxon>
        <taxon>Alphaproteobacteria</taxon>
        <taxon>Holosporales</taxon>
        <taxon>Candidatus Nucleicultricaceae</taxon>
        <taxon>Candidatus Nucleicultrix</taxon>
    </lineage>
</organism>
<dbReference type="AlphaFoldDB" id="A0A1W6N432"/>
<sequence length="183" mass="21029">MELLRIIGLLAVFVNGLGTVVLAEDKDSLSSNDNLASLKVTYDEYKKILKQIKKELKYEGLIRVVPIAKEKLEQTIKNRSEYFDELAPYILPALKVIHLEKDESLTAEKRKKLIKKAKADVINLKSFEQHKKLASHILEELAVEEKLKHPEAYGNIKVEKLEKLKKIRPPVPQERFKSSLTEN</sequence>
<keyword evidence="2" id="KW-1185">Reference proteome</keyword>
<dbReference type="KEGG" id="naf:GQ61_03940"/>
<proteinExistence type="predicted"/>
<evidence type="ECO:0000313" key="1">
    <source>
        <dbReference type="EMBL" id="ARN84603.1"/>
    </source>
</evidence>
<accession>A0A1W6N432</accession>
<name>A0A1W6N432_9PROT</name>
<dbReference type="Proteomes" id="UP000237351">
    <property type="component" value="Chromosome"/>
</dbReference>
<gene>
    <name evidence="1" type="ORF">GQ61_03940</name>
</gene>
<evidence type="ECO:0000313" key="2">
    <source>
        <dbReference type="Proteomes" id="UP000237351"/>
    </source>
</evidence>
<dbReference type="RefSeq" id="WP_085784049.1">
    <property type="nucleotide sequence ID" value="NZ_CP008743.1"/>
</dbReference>
<protein>
    <submittedName>
        <fullName evidence="1">Uncharacterized protein</fullName>
    </submittedName>
</protein>